<proteinExistence type="predicted"/>
<dbReference type="Pfam" id="PF00072">
    <property type="entry name" value="Response_reg"/>
    <property type="match status" value="1"/>
</dbReference>
<dbReference type="OrthoDB" id="9786101at2"/>
<dbReference type="HOGENOM" id="CLU_089963_0_0_5"/>
<keyword evidence="6" id="KW-0240">DNA-directed RNA polymerase</keyword>
<dbReference type="NCBIfam" id="NF006623">
    <property type="entry name" value="PRK09191.1"/>
    <property type="match status" value="1"/>
</dbReference>
<evidence type="ECO:0000256" key="3">
    <source>
        <dbReference type="ARBA" id="ARBA00023163"/>
    </source>
</evidence>
<dbReference type="InterPro" id="IPR011006">
    <property type="entry name" value="CheY-like_superfamily"/>
</dbReference>
<dbReference type="InterPro" id="IPR014605">
    <property type="entry name" value="Sig_resp-reg_PhyR"/>
</dbReference>
<keyword evidence="1 4" id="KW-0597">Phosphoprotein</keyword>
<dbReference type="Pfam" id="PF22029">
    <property type="entry name" value="PhyR_sigma2"/>
    <property type="match status" value="1"/>
</dbReference>
<name>X5MND0_9HYPH</name>
<organism evidence="6 7">
    <name type="scientific">Candidatus Phaeomarinibacter ectocarpi</name>
    <dbReference type="NCBI Taxonomy" id="1458461"/>
    <lineage>
        <taxon>Bacteria</taxon>
        <taxon>Pseudomonadati</taxon>
        <taxon>Pseudomonadota</taxon>
        <taxon>Alphaproteobacteria</taxon>
        <taxon>Hyphomicrobiales</taxon>
        <taxon>Parvibaculaceae</taxon>
        <taxon>Candidatus Phaeomarinibacter</taxon>
    </lineage>
</organism>
<feature type="modified residue" description="4-aspartylphosphate" evidence="4">
    <location>
        <position position="192"/>
    </location>
</feature>
<dbReference type="InterPro" id="IPR001789">
    <property type="entry name" value="Sig_transdc_resp-reg_receiver"/>
</dbReference>
<dbReference type="SUPFAM" id="SSF88659">
    <property type="entry name" value="Sigma3 and sigma4 domains of RNA polymerase sigma factors"/>
    <property type="match status" value="1"/>
</dbReference>
<reference evidence="6 7" key="1">
    <citation type="journal article" date="2014" name="Front. Genet.">
        <title>Genome and metabolic network of "Candidatus Phaeomarinobacter ectocarpi" Ec32, a new candidate genus of Alphaproteobacteria frequently associated with brown algae.</title>
        <authorList>
            <person name="Dittami S.M."/>
            <person name="Barbeyron T."/>
            <person name="Boyen C."/>
            <person name="Cambefort J."/>
            <person name="Collet G."/>
            <person name="Delage L."/>
            <person name="Gobet A."/>
            <person name="Groisillier A."/>
            <person name="Leblanc C."/>
            <person name="Michel G."/>
            <person name="Scornet D."/>
            <person name="Siegel A."/>
            <person name="Tapia J.E."/>
            <person name="Tonon T."/>
        </authorList>
    </citation>
    <scope>NUCLEOTIDE SEQUENCE [LARGE SCALE GENOMIC DNA]</scope>
    <source>
        <strain evidence="6 7">Ec32</strain>
    </source>
</reference>
<dbReference type="PANTHER" id="PTHR44591:SF3">
    <property type="entry name" value="RESPONSE REGULATORY DOMAIN-CONTAINING PROTEIN"/>
    <property type="match status" value="1"/>
</dbReference>
<protein>
    <submittedName>
        <fullName evidence="6">DNA-directed RNA polymerase specialized sigma subunit, sigma24-like</fullName>
    </submittedName>
</protein>
<sequence>MNLAQEVGPQLPGLRRYARALSGNQASGDTYVRVMLEALVSEPELWNENDSARENAFRIFHNIWRAVGQDVPSASPDGEGRMQIADTRLAGLAAPSRQALLLTAMEGFSHQDAAKVLGVSDSELSALVAEADDAIRALTKSNVMIIEDEPIIALDIQGLVEDLGHTVTGIASTRTEAGELVAKKRPDLLLADIQLADGSSGVDAAADILADLDIPVVFITAFPDRLLTGRRVEPTFLITKPFQPSAVRAAISQALFFQQSAKRLS</sequence>
<evidence type="ECO:0000313" key="7">
    <source>
        <dbReference type="Proteomes" id="UP000032160"/>
    </source>
</evidence>
<evidence type="ECO:0000256" key="2">
    <source>
        <dbReference type="ARBA" id="ARBA00023015"/>
    </source>
</evidence>
<dbReference type="SUPFAM" id="SSF52172">
    <property type="entry name" value="CheY-like"/>
    <property type="match status" value="1"/>
</dbReference>
<dbReference type="Gene3D" id="3.40.50.2300">
    <property type="match status" value="1"/>
</dbReference>
<dbReference type="GO" id="GO:0000428">
    <property type="term" value="C:DNA-directed RNA polymerase complex"/>
    <property type="evidence" value="ECO:0007669"/>
    <property type="project" value="UniProtKB-KW"/>
</dbReference>
<dbReference type="EMBL" id="HG966617">
    <property type="protein sequence ID" value="CDO60006.1"/>
    <property type="molecule type" value="Genomic_DNA"/>
</dbReference>
<dbReference type="PROSITE" id="PS50110">
    <property type="entry name" value="RESPONSE_REGULATORY"/>
    <property type="match status" value="1"/>
</dbReference>
<dbReference type="GO" id="GO:0000160">
    <property type="term" value="P:phosphorelay signal transduction system"/>
    <property type="evidence" value="ECO:0007669"/>
    <property type="project" value="InterPro"/>
</dbReference>
<keyword evidence="2" id="KW-0805">Transcription regulation</keyword>
<keyword evidence="3" id="KW-0804">Transcription</keyword>
<dbReference type="InterPro" id="IPR053867">
    <property type="entry name" value="PhyR_sigma4"/>
</dbReference>
<evidence type="ECO:0000256" key="4">
    <source>
        <dbReference type="PROSITE-ProRule" id="PRU00169"/>
    </source>
</evidence>
<dbReference type="STRING" id="1458461.BN1012_Phect1792"/>
<dbReference type="PIRSF" id="PIRSF036400">
    <property type="entry name" value="RR_Ctr_UCP036400"/>
    <property type="match status" value="1"/>
</dbReference>
<accession>X5MND0</accession>
<dbReference type="SMART" id="SM00448">
    <property type="entry name" value="REC"/>
    <property type="match status" value="1"/>
</dbReference>
<dbReference type="KEGG" id="pect:BN1012_Phect1792"/>
<dbReference type="Gene3D" id="1.20.140.160">
    <property type="match status" value="1"/>
</dbReference>
<dbReference type="InterPro" id="IPR050595">
    <property type="entry name" value="Bact_response_regulator"/>
</dbReference>
<dbReference type="InterPro" id="IPR013324">
    <property type="entry name" value="RNA_pol_sigma_r3/r4-like"/>
</dbReference>
<dbReference type="CDD" id="cd17540">
    <property type="entry name" value="REC_PhyR"/>
    <property type="match status" value="1"/>
</dbReference>
<dbReference type="InterPro" id="IPR053866">
    <property type="entry name" value="PhyR_sigma2"/>
</dbReference>
<keyword evidence="7" id="KW-1185">Reference proteome</keyword>
<evidence type="ECO:0000313" key="6">
    <source>
        <dbReference type="EMBL" id="CDO60006.1"/>
    </source>
</evidence>
<dbReference type="AlphaFoldDB" id="X5MND0"/>
<feature type="domain" description="Response regulatory" evidence="5">
    <location>
        <begin position="142"/>
        <end position="255"/>
    </location>
</feature>
<gene>
    <name evidence="6" type="ORF">BN1012_Phect1792</name>
</gene>
<dbReference type="Proteomes" id="UP000032160">
    <property type="component" value="Chromosome I"/>
</dbReference>
<evidence type="ECO:0000256" key="1">
    <source>
        <dbReference type="ARBA" id="ARBA00022553"/>
    </source>
</evidence>
<dbReference type="PANTHER" id="PTHR44591">
    <property type="entry name" value="STRESS RESPONSE REGULATOR PROTEIN 1"/>
    <property type="match status" value="1"/>
</dbReference>
<dbReference type="Pfam" id="PF22233">
    <property type="entry name" value="PhyR_sigma-like"/>
    <property type="match status" value="1"/>
</dbReference>
<evidence type="ECO:0000259" key="5">
    <source>
        <dbReference type="PROSITE" id="PS50110"/>
    </source>
</evidence>
<dbReference type="RefSeq" id="WP_043948149.1">
    <property type="nucleotide sequence ID" value="NZ_HG966617.1"/>
</dbReference>